<comment type="caution">
    <text evidence="2">The sequence shown here is derived from an EMBL/GenBank/DDBJ whole genome shotgun (WGS) entry which is preliminary data.</text>
</comment>
<evidence type="ECO:0000313" key="2">
    <source>
        <dbReference type="EMBL" id="KAK2854106.1"/>
    </source>
</evidence>
<dbReference type="AlphaFoldDB" id="A0AA88N8J8"/>
<dbReference type="Proteomes" id="UP001187415">
    <property type="component" value="Unassembled WGS sequence"/>
</dbReference>
<dbReference type="EMBL" id="JAUPFM010000004">
    <property type="protein sequence ID" value="KAK2854106.1"/>
    <property type="molecule type" value="Genomic_DNA"/>
</dbReference>
<feature type="compositionally biased region" description="Basic and acidic residues" evidence="1">
    <location>
        <begin position="38"/>
        <end position="52"/>
    </location>
</feature>
<sequence>MSVRPLRPGQTLDVFTREYCLCNAVIIFTQGRRRSEVETLPSCEHRNSDGDLRSAPAGGSPPNNSGIKPSLFFWSCLERKEIQAHHDCILSILLKSSVAEKAGVGRRAALATGSCKFFGEWKMSYGETYWPPTHPLTTPK</sequence>
<name>A0AA88N8J8_CHASR</name>
<reference evidence="2" key="1">
    <citation type="submission" date="2023-07" db="EMBL/GenBank/DDBJ databases">
        <title>Chromosome-level Genome Assembly of Striped Snakehead (Channa striata).</title>
        <authorList>
            <person name="Liu H."/>
        </authorList>
    </citation>
    <scope>NUCLEOTIDE SEQUENCE</scope>
    <source>
        <strain evidence="2">Gz</strain>
        <tissue evidence="2">Muscle</tissue>
    </source>
</reference>
<proteinExistence type="predicted"/>
<evidence type="ECO:0000256" key="1">
    <source>
        <dbReference type="SAM" id="MobiDB-lite"/>
    </source>
</evidence>
<keyword evidence="3" id="KW-1185">Reference proteome</keyword>
<protein>
    <submittedName>
        <fullName evidence="2">Uncharacterized protein</fullName>
    </submittedName>
</protein>
<gene>
    <name evidence="2" type="ORF">Q5P01_006767</name>
</gene>
<evidence type="ECO:0000313" key="3">
    <source>
        <dbReference type="Proteomes" id="UP001187415"/>
    </source>
</evidence>
<accession>A0AA88N8J8</accession>
<feature type="region of interest" description="Disordered" evidence="1">
    <location>
        <begin position="38"/>
        <end position="64"/>
    </location>
</feature>
<organism evidence="2 3">
    <name type="scientific">Channa striata</name>
    <name type="common">Snakehead murrel</name>
    <name type="synonym">Ophicephalus striatus</name>
    <dbReference type="NCBI Taxonomy" id="64152"/>
    <lineage>
        <taxon>Eukaryota</taxon>
        <taxon>Metazoa</taxon>
        <taxon>Chordata</taxon>
        <taxon>Craniata</taxon>
        <taxon>Vertebrata</taxon>
        <taxon>Euteleostomi</taxon>
        <taxon>Actinopterygii</taxon>
        <taxon>Neopterygii</taxon>
        <taxon>Teleostei</taxon>
        <taxon>Neoteleostei</taxon>
        <taxon>Acanthomorphata</taxon>
        <taxon>Anabantaria</taxon>
        <taxon>Anabantiformes</taxon>
        <taxon>Channoidei</taxon>
        <taxon>Channidae</taxon>
        <taxon>Channa</taxon>
    </lineage>
</organism>